<feature type="transmembrane region" description="Helical" evidence="4">
    <location>
        <begin position="34"/>
        <end position="50"/>
    </location>
</feature>
<dbReference type="SUPFAM" id="SSF52540">
    <property type="entry name" value="P-loop containing nucleoside triphosphate hydrolases"/>
    <property type="match status" value="1"/>
</dbReference>
<evidence type="ECO:0000256" key="4">
    <source>
        <dbReference type="SAM" id="Phobius"/>
    </source>
</evidence>
<keyword evidence="1" id="KW-0547">Nucleotide-binding</keyword>
<name>A0AAP2E193_9BACT</name>
<dbReference type="RefSeq" id="WP_254085326.1">
    <property type="nucleotide sequence ID" value="NZ_JAHESE010000016.1"/>
</dbReference>
<dbReference type="AlphaFoldDB" id="A0AAP2E193"/>
<evidence type="ECO:0000259" key="5">
    <source>
        <dbReference type="SMART" id="SM00534"/>
    </source>
</evidence>
<dbReference type="InterPro" id="IPR045076">
    <property type="entry name" value="MutS"/>
</dbReference>
<keyword evidence="4" id="KW-0812">Transmembrane</keyword>
<dbReference type="CDD" id="cd03283">
    <property type="entry name" value="ABC_MutS-like"/>
    <property type="match status" value="1"/>
</dbReference>
<feature type="transmembrane region" description="Helical" evidence="4">
    <location>
        <begin position="212"/>
        <end position="234"/>
    </location>
</feature>
<dbReference type="Gene3D" id="1.10.1420.10">
    <property type="match status" value="1"/>
</dbReference>
<dbReference type="GO" id="GO:0006298">
    <property type="term" value="P:mismatch repair"/>
    <property type="evidence" value="ECO:0007669"/>
    <property type="project" value="InterPro"/>
</dbReference>
<proteinExistence type="predicted"/>
<dbReference type="GO" id="GO:0005829">
    <property type="term" value="C:cytosol"/>
    <property type="evidence" value="ECO:0007669"/>
    <property type="project" value="TreeGrafter"/>
</dbReference>
<dbReference type="Gene3D" id="3.40.50.300">
    <property type="entry name" value="P-loop containing nucleotide triphosphate hydrolases"/>
    <property type="match status" value="1"/>
</dbReference>
<dbReference type="SUPFAM" id="SSF48334">
    <property type="entry name" value="DNA repair protein MutS, domain III"/>
    <property type="match status" value="1"/>
</dbReference>
<accession>A0AAP2E193</accession>
<feature type="transmembrane region" description="Helical" evidence="4">
    <location>
        <begin position="56"/>
        <end position="75"/>
    </location>
</feature>
<comment type="caution">
    <text evidence="6">The sequence shown here is derived from an EMBL/GenBank/DDBJ whole genome shotgun (WGS) entry which is preliminary data.</text>
</comment>
<dbReference type="InterPro" id="IPR036187">
    <property type="entry name" value="DNA_mismatch_repair_MutS_sf"/>
</dbReference>
<evidence type="ECO:0000256" key="2">
    <source>
        <dbReference type="ARBA" id="ARBA00022840"/>
    </source>
</evidence>
<organism evidence="6 7">
    <name type="scientific">Dawidia cretensis</name>
    <dbReference type="NCBI Taxonomy" id="2782350"/>
    <lineage>
        <taxon>Bacteria</taxon>
        <taxon>Pseudomonadati</taxon>
        <taxon>Bacteroidota</taxon>
        <taxon>Cytophagia</taxon>
        <taxon>Cytophagales</taxon>
        <taxon>Chryseotaleaceae</taxon>
        <taxon>Dawidia</taxon>
    </lineage>
</organism>
<dbReference type="GO" id="GO:0005524">
    <property type="term" value="F:ATP binding"/>
    <property type="evidence" value="ECO:0007669"/>
    <property type="project" value="UniProtKB-KW"/>
</dbReference>
<dbReference type="InterPro" id="IPR000432">
    <property type="entry name" value="DNA_mismatch_repair_MutS_C"/>
</dbReference>
<dbReference type="Proteomes" id="UP001319080">
    <property type="component" value="Unassembled WGS sequence"/>
</dbReference>
<evidence type="ECO:0000256" key="3">
    <source>
        <dbReference type="ARBA" id="ARBA00023125"/>
    </source>
</evidence>
<sequence length="595" mass="66971">MTSAELDTFYTQRHAAFAATLATLRKKINNVSNIRLATAVVFLIVLYVGLAKDNLYLYGALALLAAFIALVKYHAQLFDQRVHLENLVRLNEGERKSLTGDHDAFPSGIEFTDPHHPYTHDLDIFGEGSLFQAVNRCNTLSGKKKFAYRLAHPLPTAPDIVAYQQAVQALAGATDFRQHFQAAGMSADEKAGDREQLETWLKQPAFLYGKAFYRYGLMIMPAVTVLLVIASFFVAQAKPWAILFALSQWAFLGFHLRKINAFHDYISRKKNILRKYARLLHEMQRERFEAPLLQRLTHQAHEADVRVRTLAARVSALDARLNAMTSLVMNSLFLYDLRCVYKLEQWKARHADQLIPWLEAISETEVLCSLGTFAFNHPAFRYATLQEKLAIEVKALGHPLISTEERVDNDLSVGAQQSVLIITGANMAGKSTFLRTIGINLVLALNGAPVCAEEFRCPVIGLRTGMRTADSLKDHQSYFYAELNRLKTIMDELRQDRPLLILLDEILKGTNSTDKQAGSIALVKQLLPHPCLALIATHDLALGELEQEYPEQVKSYCFEATIENDQLSFDYKLKPGLAQKMNATFLMKKMGIIPV</sequence>
<keyword evidence="7" id="KW-1185">Reference proteome</keyword>
<protein>
    <recommendedName>
        <fullName evidence="5">DNA mismatch repair proteins mutS family domain-containing protein</fullName>
    </recommendedName>
</protein>
<keyword evidence="4" id="KW-0472">Membrane</keyword>
<dbReference type="Pfam" id="PF00488">
    <property type="entry name" value="MutS_V"/>
    <property type="match status" value="1"/>
</dbReference>
<dbReference type="PANTHER" id="PTHR11361:SF99">
    <property type="entry name" value="DNA MISMATCH REPAIR PROTEIN"/>
    <property type="match status" value="1"/>
</dbReference>
<dbReference type="EMBL" id="JAHESE010000016">
    <property type="protein sequence ID" value="MBT1709747.1"/>
    <property type="molecule type" value="Genomic_DNA"/>
</dbReference>
<dbReference type="GO" id="GO:0030983">
    <property type="term" value="F:mismatched DNA binding"/>
    <property type="evidence" value="ECO:0007669"/>
    <property type="project" value="InterPro"/>
</dbReference>
<keyword evidence="2" id="KW-0067">ATP-binding</keyword>
<evidence type="ECO:0000313" key="6">
    <source>
        <dbReference type="EMBL" id="MBT1709747.1"/>
    </source>
</evidence>
<dbReference type="PANTHER" id="PTHR11361">
    <property type="entry name" value="DNA MISMATCH REPAIR PROTEIN MUTS FAMILY MEMBER"/>
    <property type="match status" value="1"/>
</dbReference>
<keyword evidence="4" id="KW-1133">Transmembrane helix</keyword>
<dbReference type="InterPro" id="IPR027417">
    <property type="entry name" value="P-loop_NTPase"/>
</dbReference>
<evidence type="ECO:0000313" key="7">
    <source>
        <dbReference type="Proteomes" id="UP001319080"/>
    </source>
</evidence>
<dbReference type="SMART" id="SM00534">
    <property type="entry name" value="MUTSac"/>
    <property type="match status" value="1"/>
</dbReference>
<reference evidence="6 7" key="1">
    <citation type="submission" date="2021-05" db="EMBL/GenBank/DDBJ databases">
        <title>A Polyphasic approach of four new species of the genus Ohtaekwangia: Ohtaekwangia histidinii sp. nov., Ohtaekwangia cretensis sp. nov., Ohtaekwangia indiensis sp. nov., Ohtaekwangia reichenbachii sp. nov. from diverse environment.</title>
        <authorList>
            <person name="Octaviana S."/>
        </authorList>
    </citation>
    <scope>NUCLEOTIDE SEQUENCE [LARGE SCALE GENOMIC DNA]</scope>
    <source>
        <strain evidence="6 7">PWU5</strain>
    </source>
</reference>
<evidence type="ECO:0000256" key="1">
    <source>
        <dbReference type="ARBA" id="ARBA00022741"/>
    </source>
</evidence>
<keyword evidence="3" id="KW-0238">DNA-binding</keyword>
<feature type="domain" description="DNA mismatch repair proteins mutS family" evidence="5">
    <location>
        <begin position="417"/>
        <end position="592"/>
    </location>
</feature>
<dbReference type="GO" id="GO:0140664">
    <property type="term" value="F:ATP-dependent DNA damage sensor activity"/>
    <property type="evidence" value="ECO:0007669"/>
    <property type="project" value="InterPro"/>
</dbReference>
<gene>
    <name evidence="6" type="ORF">KK062_16000</name>
</gene>